<accession>A0ACC0UD46</accession>
<evidence type="ECO:0000313" key="2">
    <source>
        <dbReference type="Proteomes" id="UP001207468"/>
    </source>
</evidence>
<proteinExistence type="predicted"/>
<comment type="caution">
    <text evidence="1">The sequence shown here is derived from an EMBL/GenBank/DDBJ whole genome shotgun (WGS) entry which is preliminary data.</text>
</comment>
<sequence>MSHRGRDNGVNSFGTRDRTRASTSVGMSQAIDFYGNTSAGGYLTGGSPFGNPGGSPGGFGRKGTLSQSLRPITAKQFHAATQAHADADWTFENTEFGHVTLVAHVVSFQKQATNCVYQLDDGTGPMLEARHWSDSIHPDGEDGQEEIQPNTFARVTGTVKMFGRKKYINATQIRSVRDAHEPFFHLLEAMTVQLIFDRGPPGSSGGAAKPSVSAYSAAQVPQTEVKDQYAHLPPVPRSIVHFILNQPKRPEGVHVSAIAKAVGADAESIEQALERLMDDGLIFSTINETHFQISQ</sequence>
<protein>
    <submittedName>
        <fullName evidence="1">Replication protein A subunit RPA32</fullName>
    </submittedName>
</protein>
<dbReference type="EMBL" id="JAGFNK010000059">
    <property type="protein sequence ID" value="KAI9509645.1"/>
    <property type="molecule type" value="Genomic_DNA"/>
</dbReference>
<evidence type="ECO:0000313" key="1">
    <source>
        <dbReference type="EMBL" id="KAI9509645.1"/>
    </source>
</evidence>
<reference evidence="1" key="1">
    <citation type="submission" date="2021-03" db="EMBL/GenBank/DDBJ databases">
        <title>Evolutionary priming and transition to the ectomycorrhizal habit in an iconic lineage of mushroom-forming fungi: is preadaptation a requirement?</title>
        <authorList>
            <consortium name="DOE Joint Genome Institute"/>
            <person name="Looney B.P."/>
            <person name="Miyauchi S."/>
            <person name="Morin E."/>
            <person name="Drula E."/>
            <person name="Courty P.E."/>
            <person name="Chicoki N."/>
            <person name="Fauchery L."/>
            <person name="Kohler A."/>
            <person name="Kuo A."/>
            <person name="LaButti K."/>
            <person name="Pangilinan J."/>
            <person name="Lipzen A."/>
            <person name="Riley R."/>
            <person name="Andreopoulos W."/>
            <person name="He G."/>
            <person name="Johnson J."/>
            <person name="Barry K.W."/>
            <person name="Grigoriev I.V."/>
            <person name="Nagy L."/>
            <person name="Hibbett D."/>
            <person name="Henrissat B."/>
            <person name="Matheny P.B."/>
            <person name="Labbe J."/>
            <person name="Martin A.F."/>
        </authorList>
    </citation>
    <scope>NUCLEOTIDE SEQUENCE</scope>
    <source>
        <strain evidence="1">BPL698</strain>
    </source>
</reference>
<gene>
    <name evidence="1" type="ORF">F5148DRAFT_1275179</name>
</gene>
<dbReference type="Proteomes" id="UP001207468">
    <property type="component" value="Unassembled WGS sequence"/>
</dbReference>
<keyword evidence="2" id="KW-1185">Reference proteome</keyword>
<name>A0ACC0UD46_9AGAM</name>
<organism evidence="1 2">
    <name type="scientific">Russula earlei</name>
    <dbReference type="NCBI Taxonomy" id="71964"/>
    <lineage>
        <taxon>Eukaryota</taxon>
        <taxon>Fungi</taxon>
        <taxon>Dikarya</taxon>
        <taxon>Basidiomycota</taxon>
        <taxon>Agaricomycotina</taxon>
        <taxon>Agaricomycetes</taxon>
        <taxon>Russulales</taxon>
        <taxon>Russulaceae</taxon>
        <taxon>Russula</taxon>
    </lineage>
</organism>